<dbReference type="GO" id="GO:0005524">
    <property type="term" value="F:ATP binding"/>
    <property type="evidence" value="ECO:0007669"/>
    <property type="project" value="UniProtKB-UniRule"/>
</dbReference>
<keyword evidence="3 7" id="KW-0028">Amino-acid biosynthesis</keyword>
<dbReference type="UniPathway" id="UPA00134">
    <property type="reaction ID" value="UER00194"/>
</dbReference>
<keyword evidence="5 7" id="KW-0067">ATP-binding</keyword>
<proteinExistence type="inferred from homology"/>
<dbReference type="EMBL" id="LR131271">
    <property type="protein sequence ID" value="VDR30711.1"/>
    <property type="molecule type" value="Genomic_DNA"/>
</dbReference>
<dbReference type="InterPro" id="IPR006195">
    <property type="entry name" value="aa-tRNA-synth_II"/>
</dbReference>
<evidence type="ECO:0000256" key="8">
    <source>
        <dbReference type="NCBIfam" id="TIGR00669"/>
    </source>
</evidence>
<evidence type="ECO:0000256" key="1">
    <source>
        <dbReference type="ARBA" id="ARBA00022490"/>
    </source>
</evidence>
<keyword evidence="2 7" id="KW-0436">Ligase</keyword>
<evidence type="ECO:0000256" key="5">
    <source>
        <dbReference type="ARBA" id="ARBA00022840"/>
    </source>
</evidence>
<dbReference type="NCBIfam" id="TIGR00669">
    <property type="entry name" value="asnA"/>
    <property type="match status" value="1"/>
</dbReference>
<dbReference type="PANTHER" id="PTHR30073">
    <property type="entry name" value="ASPARTATE--AMMONIA LIGASE"/>
    <property type="match status" value="1"/>
</dbReference>
<dbReference type="EC" id="6.3.1.1" evidence="7 8"/>
<evidence type="ECO:0000256" key="6">
    <source>
        <dbReference type="ARBA" id="ARBA00022888"/>
    </source>
</evidence>
<dbReference type="PIRSF" id="PIRSF001555">
    <property type="entry name" value="Asp_ammon_ligase"/>
    <property type="match status" value="1"/>
</dbReference>
<comment type="subcellular location">
    <subcellularLocation>
        <location evidence="7">Cytoplasm</location>
    </subcellularLocation>
</comment>
<feature type="domain" description="Aminoacyl-transfer RNA synthetases class-II family profile" evidence="9">
    <location>
        <begin position="13"/>
        <end position="328"/>
    </location>
</feature>
<reference evidence="10 11" key="1">
    <citation type="submission" date="2018-12" db="EMBL/GenBank/DDBJ databases">
        <authorList>
            <consortium name="Pathogen Informatics"/>
        </authorList>
    </citation>
    <scope>NUCLEOTIDE SEQUENCE [LARGE SCALE GENOMIC DNA]</scope>
    <source>
        <strain evidence="10 11">NCTC13098</strain>
    </source>
</reference>
<evidence type="ECO:0000256" key="7">
    <source>
        <dbReference type="HAMAP-Rule" id="MF_00555"/>
    </source>
</evidence>
<dbReference type="PANTHER" id="PTHR30073:SF5">
    <property type="entry name" value="ASPARTATE--AMMONIA LIGASE"/>
    <property type="match status" value="1"/>
</dbReference>
<keyword evidence="4 7" id="KW-0547">Nucleotide-binding</keyword>
<dbReference type="Pfam" id="PF03590">
    <property type="entry name" value="AsnA"/>
    <property type="match status" value="1"/>
</dbReference>
<evidence type="ECO:0000259" key="9">
    <source>
        <dbReference type="PROSITE" id="PS50862"/>
    </source>
</evidence>
<organism evidence="10 11">
    <name type="scientific">Raoultella terrigena</name>
    <name type="common">Klebsiella terrigena</name>
    <dbReference type="NCBI Taxonomy" id="577"/>
    <lineage>
        <taxon>Bacteria</taxon>
        <taxon>Pseudomonadati</taxon>
        <taxon>Pseudomonadota</taxon>
        <taxon>Gammaproteobacteria</taxon>
        <taxon>Enterobacterales</taxon>
        <taxon>Enterobacteriaceae</taxon>
        <taxon>Klebsiella/Raoultella group</taxon>
        <taxon>Raoultella</taxon>
    </lineage>
</organism>
<dbReference type="InterPro" id="IPR045864">
    <property type="entry name" value="aa-tRNA-synth_II/BPL/LPL"/>
</dbReference>
<name>A0A3P8KST3_RAOTE</name>
<evidence type="ECO:0000256" key="4">
    <source>
        <dbReference type="ARBA" id="ARBA00022741"/>
    </source>
</evidence>
<evidence type="ECO:0000313" key="11">
    <source>
        <dbReference type="Proteomes" id="UP000274346"/>
    </source>
</evidence>
<dbReference type="KEGG" id="rtg:NCTC13098_07194"/>
<dbReference type="InterPro" id="IPR004618">
    <property type="entry name" value="AsnA"/>
</dbReference>
<evidence type="ECO:0000313" key="10">
    <source>
        <dbReference type="EMBL" id="VDR30711.1"/>
    </source>
</evidence>
<dbReference type="PROSITE" id="PS50862">
    <property type="entry name" value="AA_TRNA_LIGASE_II"/>
    <property type="match status" value="1"/>
</dbReference>
<dbReference type="AlphaFoldDB" id="A0A3P8KST3"/>
<evidence type="ECO:0000256" key="2">
    <source>
        <dbReference type="ARBA" id="ARBA00022598"/>
    </source>
</evidence>
<dbReference type="Gene3D" id="3.30.930.10">
    <property type="entry name" value="Bira Bifunctional Protein, Domain 2"/>
    <property type="match status" value="1"/>
</dbReference>
<protein>
    <recommendedName>
        <fullName evidence="7 8">Aspartate--ammonia ligase</fullName>
        <ecNumber evidence="7 8">6.3.1.1</ecNumber>
    </recommendedName>
    <alternativeName>
        <fullName evidence="7">Asparagine synthetase A</fullName>
    </alternativeName>
</protein>
<dbReference type="HAMAP" id="MF_00555">
    <property type="entry name" value="AsnA"/>
    <property type="match status" value="1"/>
</dbReference>
<keyword evidence="6 7" id="KW-0061">Asparagine biosynthesis</keyword>
<gene>
    <name evidence="7 10" type="primary">asnA</name>
    <name evidence="10" type="ORF">NCTC13098_07194</name>
</gene>
<comment type="pathway">
    <text evidence="7">Amino-acid biosynthesis; L-asparagine biosynthesis; L-asparagine from L-aspartate (ammonia route): step 1/1.</text>
</comment>
<dbReference type="GO" id="GO:0005829">
    <property type="term" value="C:cytosol"/>
    <property type="evidence" value="ECO:0007669"/>
    <property type="project" value="TreeGrafter"/>
</dbReference>
<dbReference type="Proteomes" id="UP000274346">
    <property type="component" value="Chromosome"/>
</dbReference>
<dbReference type="SUPFAM" id="SSF55681">
    <property type="entry name" value="Class II aaRS and biotin synthetases"/>
    <property type="match status" value="1"/>
</dbReference>
<accession>A0A3P8KST3</accession>
<evidence type="ECO:0000256" key="3">
    <source>
        <dbReference type="ARBA" id="ARBA00022605"/>
    </source>
</evidence>
<comment type="catalytic activity">
    <reaction evidence="7">
        <text>L-aspartate + NH4(+) + ATP = L-asparagine + AMP + diphosphate + H(+)</text>
        <dbReference type="Rhea" id="RHEA:11372"/>
        <dbReference type="ChEBI" id="CHEBI:15378"/>
        <dbReference type="ChEBI" id="CHEBI:28938"/>
        <dbReference type="ChEBI" id="CHEBI:29991"/>
        <dbReference type="ChEBI" id="CHEBI:30616"/>
        <dbReference type="ChEBI" id="CHEBI:33019"/>
        <dbReference type="ChEBI" id="CHEBI:58048"/>
        <dbReference type="ChEBI" id="CHEBI:456215"/>
        <dbReference type="EC" id="6.3.1.1"/>
    </reaction>
</comment>
<comment type="similarity">
    <text evidence="7">Belongs to the class-II aminoacyl-tRNA synthetase family. AsnA subfamily.</text>
</comment>
<dbReference type="GO" id="GO:0004071">
    <property type="term" value="F:aspartate-ammonia ligase activity"/>
    <property type="evidence" value="ECO:0007669"/>
    <property type="project" value="UniProtKB-UniRule"/>
</dbReference>
<dbReference type="GO" id="GO:0070981">
    <property type="term" value="P:L-asparagine biosynthetic process"/>
    <property type="evidence" value="ECO:0007669"/>
    <property type="project" value="UniProtKB-UniRule"/>
</dbReference>
<sequence length="358" mass="39670">MKTAYIAKQRQISFVKSHFSRQLEDKLGLIEVQAPILSRVGDGTQDNLSGCEKAVQVKVKTLPDAQFEVVHSLAKWKRQTLGQHDFSAGEGLYTHMKALRPDEDRLTAIHSVYVDQWDWERVMGDDERHDGTLKSTVEAIYAGIKATEAAVSKEFGLTPFLPERIQFVHSQDLLSRYPALDAKGRERAIAKELGAVFLIGIGGKLTDGQRHDVRAPDYDDWSTEVAEGFAGLNGDILVWNPVLEDAFELSSMGIRVDAEALKRQLAITGDEDRLKLEWHQALLRGEMPQTIGGGIGQSRLTMLLLQLDHIGQVQCGVWPAQVAKASLPCFNPRLNAASASAGGYAARYQSARYDRRCA</sequence>
<keyword evidence="1 7" id="KW-0963">Cytoplasm</keyword>